<protein>
    <recommendedName>
        <fullName evidence="3">YkgJ family cysteine cluster protein</fullName>
    </recommendedName>
</protein>
<dbReference type="Pfam" id="PF03692">
    <property type="entry name" value="CxxCxxCC"/>
    <property type="match status" value="1"/>
</dbReference>
<evidence type="ECO:0000313" key="1">
    <source>
        <dbReference type="EMBL" id="GAA3893949.1"/>
    </source>
</evidence>
<accession>A0ABP7L2N8</accession>
<dbReference type="InterPro" id="IPR052572">
    <property type="entry name" value="UPF0153_domain"/>
</dbReference>
<organism evidence="1 2">
    <name type="scientific">Halomonas cibimaris</name>
    <dbReference type="NCBI Taxonomy" id="657012"/>
    <lineage>
        <taxon>Bacteria</taxon>
        <taxon>Pseudomonadati</taxon>
        <taxon>Pseudomonadota</taxon>
        <taxon>Gammaproteobacteria</taxon>
        <taxon>Oceanospirillales</taxon>
        <taxon>Halomonadaceae</taxon>
        <taxon>Halomonas</taxon>
    </lineage>
</organism>
<dbReference type="Proteomes" id="UP001500133">
    <property type="component" value="Unassembled WGS sequence"/>
</dbReference>
<evidence type="ECO:0008006" key="3">
    <source>
        <dbReference type="Google" id="ProtNLM"/>
    </source>
</evidence>
<dbReference type="EMBL" id="BAAAZT010000009">
    <property type="protein sequence ID" value="GAA3893949.1"/>
    <property type="molecule type" value="Genomic_DNA"/>
</dbReference>
<gene>
    <name evidence="1" type="ORF">GCM10022228_01280</name>
</gene>
<dbReference type="InterPro" id="IPR005358">
    <property type="entry name" value="Puta_zinc/iron-chelating_dom"/>
</dbReference>
<dbReference type="PANTHER" id="PTHR36931:SF1">
    <property type="entry name" value="UPF0153 PROTEIN YEIW"/>
    <property type="match status" value="1"/>
</dbReference>
<reference evidence="2" key="1">
    <citation type="journal article" date="2019" name="Int. J. Syst. Evol. Microbiol.">
        <title>The Global Catalogue of Microorganisms (GCM) 10K type strain sequencing project: providing services to taxonomists for standard genome sequencing and annotation.</title>
        <authorList>
            <consortium name="The Broad Institute Genomics Platform"/>
            <consortium name="The Broad Institute Genome Sequencing Center for Infectious Disease"/>
            <person name="Wu L."/>
            <person name="Ma J."/>
        </authorList>
    </citation>
    <scope>NUCLEOTIDE SEQUENCE [LARGE SCALE GENOMIC DNA]</scope>
    <source>
        <strain evidence="2">JCM 16914</strain>
    </source>
</reference>
<proteinExistence type="predicted"/>
<sequence>MHRDRPQRENSAVFFAAQAAETPPADGCRPGCGACCIAPSISSPIPGMPDGKPAGVRCAQLDDANLCRLFDDPRRPAVCQRFSYDRALCGEHREQALETLAALEVLTA</sequence>
<dbReference type="PANTHER" id="PTHR36931">
    <property type="entry name" value="UPF0153 PROTEIN YEIW"/>
    <property type="match status" value="1"/>
</dbReference>
<comment type="caution">
    <text evidence="1">The sequence shown here is derived from an EMBL/GenBank/DDBJ whole genome shotgun (WGS) entry which is preliminary data.</text>
</comment>
<dbReference type="RefSeq" id="WP_344701265.1">
    <property type="nucleotide sequence ID" value="NZ_BAAAZT010000009.1"/>
</dbReference>
<name>A0ABP7L2N8_9GAMM</name>
<evidence type="ECO:0000313" key="2">
    <source>
        <dbReference type="Proteomes" id="UP001500133"/>
    </source>
</evidence>
<keyword evidence="2" id="KW-1185">Reference proteome</keyword>